<dbReference type="OrthoDB" id="422728at2759"/>
<feature type="region of interest" description="Disordered" evidence="3">
    <location>
        <begin position="1"/>
        <end position="40"/>
    </location>
</feature>
<dbReference type="InParanoid" id="A0A2G5EGA5"/>
<feature type="compositionally biased region" description="Acidic residues" evidence="3">
    <location>
        <begin position="27"/>
        <end position="36"/>
    </location>
</feature>
<keyword evidence="2" id="KW-0833">Ubl conjugation pathway</keyword>
<dbReference type="Proteomes" id="UP000230069">
    <property type="component" value="Unassembled WGS sequence"/>
</dbReference>
<dbReference type="EMBL" id="KZ305026">
    <property type="protein sequence ID" value="PIA54721.1"/>
    <property type="molecule type" value="Genomic_DNA"/>
</dbReference>
<dbReference type="InterPro" id="IPR055418">
    <property type="entry name" value="UFD1_N2"/>
</dbReference>
<keyword evidence="7" id="KW-1185">Reference proteome</keyword>
<dbReference type="PANTHER" id="PTHR12555:SF21">
    <property type="entry name" value="UBIQUITIN FUSION DEGRADATION PROTEIN 1 HOMOLOG"/>
    <property type="match status" value="1"/>
</dbReference>
<comment type="similarity">
    <text evidence="1">Belongs to the UFD1 family.</text>
</comment>
<dbReference type="GO" id="GO:0006511">
    <property type="term" value="P:ubiquitin-dependent protein catabolic process"/>
    <property type="evidence" value="ECO:0007669"/>
    <property type="project" value="InterPro"/>
</dbReference>
<protein>
    <submittedName>
        <fullName evidence="6">Uncharacterized protein</fullName>
    </submittedName>
</protein>
<accession>A0A2G5EGA5</accession>
<reference evidence="6 7" key="1">
    <citation type="submission" date="2017-09" db="EMBL/GenBank/DDBJ databases">
        <title>WGS assembly of Aquilegia coerulea Goldsmith.</title>
        <authorList>
            <person name="Hodges S."/>
            <person name="Kramer E."/>
            <person name="Nordborg M."/>
            <person name="Tomkins J."/>
            <person name="Borevitz J."/>
            <person name="Derieg N."/>
            <person name="Yan J."/>
            <person name="Mihaltcheva S."/>
            <person name="Hayes R.D."/>
            <person name="Rokhsar D."/>
        </authorList>
    </citation>
    <scope>NUCLEOTIDE SEQUENCE [LARGE SCALE GENOMIC DNA]</scope>
    <source>
        <strain evidence="7">cv. Goldsmith</strain>
    </source>
</reference>
<evidence type="ECO:0000259" key="4">
    <source>
        <dbReference type="Pfam" id="PF03152"/>
    </source>
</evidence>
<dbReference type="FunFam" id="3.10.330.10:FF:000002">
    <property type="entry name" value="ubiquitin fusion degradation protein 1 homolog"/>
    <property type="match status" value="1"/>
</dbReference>
<dbReference type="PANTHER" id="PTHR12555">
    <property type="entry name" value="UBIQUITIN FUSION DEGRADATON PROTEIN 1"/>
    <property type="match status" value="1"/>
</dbReference>
<proteinExistence type="inferred from homology"/>
<dbReference type="InterPro" id="IPR055417">
    <property type="entry name" value="UFD1_N1"/>
</dbReference>
<dbReference type="InterPro" id="IPR004854">
    <property type="entry name" value="Ufd1-like"/>
</dbReference>
<dbReference type="Gene3D" id="2.40.40.50">
    <property type="entry name" value="Ubiquitin fusion degradation protein UFD1, N-terminal domain"/>
    <property type="match status" value="1"/>
</dbReference>
<dbReference type="GO" id="GO:0031593">
    <property type="term" value="F:polyubiquitin modification-dependent protein binding"/>
    <property type="evidence" value="ECO:0007669"/>
    <property type="project" value="TreeGrafter"/>
</dbReference>
<dbReference type="GO" id="GO:0034098">
    <property type="term" value="C:VCP-NPL4-UFD1 AAA ATPase complex"/>
    <property type="evidence" value="ECO:0007669"/>
    <property type="project" value="TreeGrafter"/>
</dbReference>
<feature type="compositionally biased region" description="Basic and acidic residues" evidence="3">
    <location>
        <begin position="15"/>
        <end position="26"/>
    </location>
</feature>
<evidence type="ECO:0000259" key="5">
    <source>
        <dbReference type="Pfam" id="PF24842"/>
    </source>
</evidence>
<feature type="compositionally biased region" description="Basic and acidic residues" evidence="3">
    <location>
        <begin position="307"/>
        <end position="321"/>
    </location>
</feature>
<dbReference type="Pfam" id="PF24842">
    <property type="entry name" value="UFD1_N2"/>
    <property type="match status" value="1"/>
</dbReference>
<feature type="domain" description="Ubiquitin fusion degradation protein UFD1 N-terminal subdomain 2" evidence="5">
    <location>
        <begin position="141"/>
        <end position="216"/>
    </location>
</feature>
<dbReference type="STRING" id="218851.A0A2G5EGA5"/>
<sequence length="335" mass="37284">MDHEASDYEASDPESSDHESSDHEASDLEASDYEDGDYNHERSSFEQSYQCYPIVFIEKPHLEKGDKIVMPPSALGRLASLHIDYPMLFELCNPAANRISHCGVMEFIAEEGIIFLPQWMMENMRLKEGDIVRIKNASLSKGTYIKLQPHTKDFLDISNPKALLETALRNFSCLTIGDTIAVPYNNKKYYIDIIETKPFNAVSIIETDCEVDFAPPLDYIEPAKPPAAPSVPLSKEPTEEDTNKFVSFTGVGRRLDGNPSPISGIVKSHEQELANVLTASSASSRKRSGKLVFGSTECQPQKQVKVTAKDTNPEPQKKVEPKFQAFTGKGYSLKG</sequence>
<name>A0A2G5EGA5_AQUCA</name>
<dbReference type="InterPro" id="IPR042299">
    <property type="entry name" value="Ufd1-like_Nn"/>
</dbReference>
<dbReference type="Pfam" id="PF03152">
    <property type="entry name" value="UFD1_N1"/>
    <property type="match status" value="1"/>
</dbReference>
<evidence type="ECO:0000313" key="6">
    <source>
        <dbReference type="EMBL" id="PIA54721.1"/>
    </source>
</evidence>
<evidence type="ECO:0000256" key="3">
    <source>
        <dbReference type="SAM" id="MobiDB-lite"/>
    </source>
</evidence>
<feature type="domain" description="Ubiquitin fusion degradation protein UFD1 N-terminal subdomain 1" evidence="4">
    <location>
        <begin position="45"/>
        <end position="139"/>
    </location>
</feature>
<dbReference type="Gene3D" id="3.10.330.10">
    <property type="match status" value="1"/>
</dbReference>
<organism evidence="6 7">
    <name type="scientific">Aquilegia coerulea</name>
    <name type="common">Rocky mountain columbine</name>
    <dbReference type="NCBI Taxonomy" id="218851"/>
    <lineage>
        <taxon>Eukaryota</taxon>
        <taxon>Viridiplantae</taxon>
        <taxon>Streptophyta</taxon>
        <taxon>Embryophyta</taxon>
        <taxon>Tracheophyta</taxon>
        <taxon>Spermatophyta</taxon>
        <taxon>Magnoliopsida</taxon>
        <taxon>Ranunculales</taxon>
        <taxon>Ranunculaceae</taxon>
        <taxon>Thalictroideae</taxon>
        <taxon>Aquilegia</taxon>
    </lineage>
</organism>
<evidence type="ECO:0000313" key="7">
    <source>
        <dbReference type="Proteomes" id="UP000230069"/>
    </source>
</evidence>
<gene>
    <name evidence="6" type="ORF">AQUCO_00900950v1</name>
</gene>
<feature type="region of interest" description="Disordered" evidence="3">
    <location>
        <begin position="303"/>
        <end position="335"/>
    </location>
</feature>
<dbReference type="GO" id="GO:0036503">
    <property type="term" value="P:ERAD pathway"/>
    <property type="evidence" value="ECO:0007669"/>
    <property type="project" value="TreeGrafter"/>
</dbReference>
<dbReference type="FunFam" id="2.40.40.50:FF:000001">
    <property type="entry name" value="Ubiquitin fusion degradation protein 1 homolog"/>
    <property type="match status" value="1"/>
</dbReference>
<dbReference type="AlphaFoldDB" id="A0A2G5EGA5"/>
<evidence type="ECO:0000256" key="1">
    <source>
        <dbReference type="ARBA" id="ARBA00006043"/>
    </source>
</evidence>
<evidence type="ECO:0000256" key="2">
    <source>
        <dbReference type="ARBA" id="ARBA00022786"/>
    </source>
</evidence>